<dbReference type="AlphaFoldDB" id="A0A1T4Y0V0"/>
<reference evidence="1 2" key="1">
    <citation type="submission" date="2017-02" db="EMBL/GenBank/DDBJ databases">
        <authorList>
            <person name="Peterson S.W."/>
        </authorList>
    </citation>
    <scope>NUCLEOTIDE SEQUENCE [LARGE SCALE GENOMIC DNA]</scope>
    <source>
        <strain evidence="1 2">ATCC 49788</strain>
    </source>
</reference>
<name>A0A1T4Y0V0_9GAMM</name>
<dbReference type="Gene3D" id="3.40.50.1010">
    <property type="entry name" value="5'-nuclease"/>
    <property type="match status" value="1"/>
</dbReference>
<evidence type="ECO:0008006" key="3">
    <source>
        <dbReference type="Google" id="ProtNLM"/>
    </source>
</evidence>
<accession>A0A1T4Y0V0</accession>
<dbReference type="EMBL" id="FUYB01000030">
    <property type="protein sequence ID" value="SKA95406.1"/>
    <property type="molecule type" value="Genomic_DNA"/>
</dbReference>
<keyword evidence="2" id="KW-1185">Reference proteome</keyword>
<dbReference type="RefSeq" id="WP_200807145.1">
    <property type="nucleotide sequence ID" value="NZ_FUYB01000030.1"/>
</dbReference>
<evidence type="ECO:0000313" key="2">
    <source>
        <dbReference type="Proteomes" id="UP000190460"/>
    </source>
</evidence>
<protein>
    <recommendedName>
        <fullName evidence="3">PIN domain-containing protein</fullName>
    </recommendedName>
</protein>
<gene>
    <name evidence="1" type="ORF">SAMN02745130_03775</name>
</gene>
<dbReference type="InterPro" id="IPR029060">
    <property type="entry name" value="PIN-like_dom_sf"/>
</dbReference>
<dbReference type="Proteomes" id="UP000190460">
    <property type="component" value="Unassembled WGS sequence"/>
</dbReference>
<evidence type="ECO:0000313" key="1">
    <source>
        <dbReference type="EMBL" id="SKA95406.1"/>
    </source>
</evidence>
<proteinExistence type="predicted"/>
<dbReference type="SUPFAM" id="SSF88723">
    <property type="entry name" value="PIN domain-like"/>
    <property type="match status" value="1"/>
</dbReference>
<dbReference type="STRING" id="92487.SAMN02745130_03775"/>
<organism evidence="1 2">
    <name type="scientific">Thiothrix eikelboomii</name>
    <dbReference type="NCBI Taxonomy" id="92487"/>
    <lineage>
        <taxon>Bacteria</taxon>
        <taxon>Pseudomonadati</taxon>
        <taxon>Pseudomonadota</taxon>
        <taxon>Gammaproteobacteria</taxon>
        <taxon>Thiotrichales</taxon>
        <taxon>Thiotrichaceae</taxon>
        <taxon>Thiothrix</taxon>
    </lineage>
</organism>
<sequence>MFALDTNLLVYAHNVDAPFHKAAKAFIETVLNERDSAGNLTVCIPAQVLVEFLNVITWAKLESPLPIPVTGD</sequence>